<dbReference type="Gene3D" id="1.20.1640.10">
    <property type="entry name" value="Multidrug efflux transporter AcrB transmembrane domain"/>
    <property type="match status" value="2"/>
</dbReference>
<organism evidence="8">
    <name type="scientific">uncultured Desulfobacterium sp</name>
    <dbReference type="NCBI Taxonomy" id="201089"/>
    <lineage>
        <taxon>Bacteria</taxon>
        <taxon>Pseudomonadati</taxon>
        <taxon>Thermodesulfobacteriota</taxon>
        <taxon>Desulfobacteria</taxon>
        <taxon>Desulfobacterales</taxon>
        <taxon>Desulfobacteriaceae</taxon>
        <taxon>Desulfobacterium</taxon>
        <taxon>environmental samples</taxon>
    </lineage>
</organism>
<evidence type="ECO:0000256" key="1">
    <source>
        <dbReference type="ARBA" id="ARBA00004651"/>
    </source>
</evidence>
<keyword evidence="3 6" id="KW-0812">Transmembrane</keyword>
<feature type="transmembrane region" description="Helical" evidence="6">
    <location>
        <begin position="261"/>
        <end position="283"/>
    </location>
</feature>
<keyword evidence="5 6" id="KW-0472">Membrane</keyword>
<evidence type="ECO:0000256" key="4">
    <source>
        <dbReference type="ARBA" id="ARBA00022989"/>
    </source>
</evidence>
<dbReference type="PROSITE" id="PS50156">
    <property type="entry name" value="SSD"/>
    <property type="match status" value="1"/>
</dbReference>
<feature type="transmembrane region" description="Helical" evidence="6">
    <location>
        <begin position="337"/>
        <end position="357"/>
    </location>
</feature>
<dbReference type="GO" id="GO:0005886">
    <property type="term" value="C:plasma membrane"/>
    <property type="evidence" value="ECO:0007669"/>
    <property type="project" value="UniProtKB-SubCell"/>
</dbReference>
<accession>E1YL62</accession>
<dbReference type="AlphaFoldDB" id="E1YL62"/>
<feature type="transmembrane region" description="Helical" evidence="6">
    <location>
        <begin position="801"/>
        <end position="824"/>
    </location>
</feature>
<dbReference type="NCBIfam" id="TIGR03480">
    <property type="entry name" value="HpnN"/>
    <property type="match status" value="1"/>
</dbReference>
<dbReference type="InterPro" id="IPR050545">
    <property type="entry name" value="Mycobact_MmpL"/>
</dbReference>
<keyword evidence="2" id="KW-1003">Cell membrane</keyword>
<dbReference type="SUPFAM" id="SSF82866">
    <property type="entry name" value="Multidrug efflux transporter AcrB transmembrane domain"/>
    <property type="match status" value="2"/>
</dbReference>
<feature type="transmembrane region" description="Helical" evidence="6">
    <location>
        <begin position="417"/>
        <end position="438"/>
    </location>
</feature>
<reference evidence="8" key="1">
    <citation type="journal article" date="2011" name="Environ. Microbiol.">
        <title>Genomic insights into the metabolic potential of the polycyclic aromatic hydrocarbon degrading sulfate-reducing Deltaproteobacterium N47.</title>
        <authorList>
            <person name="Bergmann F."/>
            <person name="Selesi D."/>
            <person name="Weinmaier T."/>
            <person name="Tischler P."/>
            <person name="Rattei T."/>
            <person name="Meckenstock R.U."/>
        </authorList>
    </citation>
    <scope>NUCLEOTIDE SEQUENCE</scope>
</reference>
<dbReference type="EMBL" id="FR695877">
    <property type="protein sequence ID" value="CBX30845.1"/>
    <property type="molecule type" value="Genomic_DNA"/>
</dbReference>
<dbReference type="Pfam" id="PF03176">
    <property type="entry name" value="MMPL"/>
    <property type="match status" value="2"/>
</dbReference>
<feature type="transmembrane region" description="Helical" evidence="6">
    <location>
        <begin position="706"/>
        <end position="727"/>
    </location>
</feature>
<evidence type="ECO:0000256" key="6">
    <source>
        <dbReference type="SAM" id="Phobius"/>
    </source>
</evidence>
<proteinExistence type="predicted"/>
<name>E1YL62_9BACT</name>
<keyword evidence="4 6" id="KW-1133">Transmembrane helix</keyword>
<evidence type="ECO:0000256" key="3">
    <source>
        <dbReference type="ARBA" id="ARBA00022692"/>
    </source>
</evidence>
<gene>
    <name evidence="8" type="ORF">N47_E43570</name>
</gene>
<feature type="transmembrane region" description="Helical" evidence="6">
    <location>
        <begin position="363"/>
        <end position="386"/>
    </location>
</feature>
<evidence type="ECO:0000313" key="8">
    <source>
        <dbReference type="EMBL" id="CBX30845.1"/>
    </source>
</evidence>
<dbReference type="InterPro" id="IPR000731">
    <property type="entry name" value="SSD"/>
</dbReference>
<feature type="transmembrane region" description="Helical" evidence="6">
    <location>
        <begin position="236"/>
        <end position="254"/>
    </location>
</feature>
<dbReference type="InterPro" id="IPR004869">
    <property type="entry name" value="MMPL_dom"/>
</dbReference>
<dbReference type="PANTHER" id="PTHR33406">
    <property type="entry name" value="MEMBRANE PROTEIN MJ1562-RELATED"/>
    <property type="match status" value="1"/>
</dbReference>
<feature type="transmembrane region" description="Helical" evidence="6">
    <location>
        <begin position="775"/>
        <end position="795"/>
    </location>
</feature>
<evidence type="ECO:0000259" key="7">
    <source>
        <dbReference type="PROSITE" id="PS50156"/>
    </source>
</evidence>
<comment type="subcellular location">
    <subcellularLocation>
        <location evidence="1">Cell membrane</location>
        <topology evidence="1">Multi-pass membrane protein</topology>
    </subcellularLocation>
</comment>
<feature type="domain" description="SSD" evidence="7">
    <location>
        <begin position="258"/>
        <end position="388"/>
    </location>
</feature>
<evidence type="ECO:0000256" key="2">
    <source>
        <dbReference type="ARBA" id="ARBA00022475"/>
    </source>
</evidence>
<dbReference type="InterPro" id="IPR017841">
    <property type="entry name" value="Hopanoid_biosynth_HpnN"/>
</dbReference>
<evidence type="ECO:0000256" key="5">
    <source>
        <dbReference type="ARBA" id="ARBA00023136"/>
    </source>
</evidence>
<dbReference type="PANTHER" id="PTHR33406:SF13">
    <property type="entry name" value="MEMBRANE PROTEIN YDFJ"/>
    <property type="match status" value="1"/>
</dbReference>
<feature type="transmembrane region" description="Helical" evidence="6">
    <location>
        <begin position="733"/>
        <end position="754"/>
    </location>
</feature>
<sequence length="831" mass="92278">MTFRIDTDFAKMVSNRVPFRQELNRFRQAFPQLNDVLLLVIDAKTPEQAGIVRDLLLEHLRREPKVFRSVFAPRGNAFFKKNGLLYRNTKELIDMADNLATMQPFLGSLAQEMSLESLFAVLADVFGADSNALDKDRLNLLLTKLDGAVAKVGSGEPDWISWQNLMQGRSEDQTHREFIILVPNLDYLSLNPIKSALNQIEHAKAELADKDFADVSVRVTGNLALNVENLFSVRQGIYLMGAASVGMVLVILIWGLKSGRLVVFSMITLLMGMDWTFGFAMLAIGRLNIISVTFVVLFVGLGIDYSIQFCLRYKELIVNGWNHPDAIQRTLEETGNTLLLCTLTTATGFYAFIPTAYSGASELGMIAGTGMFINLLANITVLPSMIHLWRPQFLRCTTAPKPLKAAISQAPHRFPKIILASSAAFFLAGVALLPKVSFDYNPLNLNNQKAQSVRTAQDLLKQSDTSMWTISILCDSATEANRLANRMKTLSVVEKTMMLADLVPADQAQKIQLIEEMALFMPPIDADLQIVKNPVKDTIAAVDKFRKALAKYIENASGDSAEALSMARNVDLLMEHLRNPDAAVKITDQLETTMLMPLKYLLEQLSRLMQPEAFTAEQLPQELTSRYISEHLYRVEVFPRENLNDLEALERFVMTIEEITPRATGTPVGIVRAGQTISHAFLQAFIISIAANIILLIFATRRLREVLLILAPLLISLGLIAGTTVILKIPFNFANIIVVPLLLGIGLDYGIHMVHRFRLKSVNGETILRTSTVRGVLFSALSTIFSFSSLCFSANQGTASIGIMLILSVTIMIGCTLLLLPALLQMFYKQL</sequence>
<feature type="transmembrane region" description="Helical" evidence="6">
    <location>
        <begin position="289"/>
        <end position="307"/>
    </location>
</feature>
<protein>
    <recommendedName>
        <fullName evidence="7">SSD domain-containing protein</fullName>
    </recommendedName>
</protein>
<feature type="transmembrane region" description="Helical" evidence="6">
    <location>
        <begin position="680"/>
        <end position="699"/>
    </location>
</feature>